<accession>A0A1X6ZK57</accession>
<dbReference type="RefSeq" id="WP_085823085.1">
    <property type="nucleotide sequence ID" value="NZ_FWFP01000007.1"/>
</dbReference>
<evidence type="ECO:0008006" key="3">
    <source>
        <dbReference type="Google" id="ProtNLM"/>
    </source>
</evidence>
<dbReference type="AlphaFoldDB" id="A0A1X6ZK57"/>
<dbReference type="OrthoDB" id="5342505at2"/>
<evidence type="ECO:0000313" key="2">
    <source>
        <dbReference type="Proteomes" id="UP000193778"/>
    </source>
</evidence>
<name>A0A1X6ZK57_9RHOB</name>
<protein>
    <recommendedName>
        <fullName evidence="3">DUF1826 domain-containing protein</fullName>
    </recommendedName>
</protein>
<gene>
    <name evidence="1" type="ORF">RUM8411_02562</name>
</gene>
<organism evidence="1 2">
    <name type="scientific">Ruegeria meonggei</name>
    <dbReference type="NCBI Taxonomy" id="1446476"/>
    <lineage>
        <taxon>Bacteria</taxon>
        <taxon>Pseudomonadati</taxon>
        <taxon>Pseudomonadota</taxon>
        <taxon>Alphaproteobacteria</taxon>
        <taxon>Rhodobacterales</taxon>
        <taxon>Roseobacteraceae</taxon>
        <taxon>Ruegeria</taxon>
    </lineage>
</organism>
<proteinExistence type="predicted"/>
<dbReference type="InterPro" id="IPR014955">
    <property type="entry name" value="DUF1826"/>
</dbReference>
<dbReference type="Pfam" id="PF08856">
    <property type="entry name" value="DUF1826"/>
    <property type="match status" value="1"/>
</dbReference>
<keyword evidence="2" id="KW-1185">Reference proteome</keyword>
<sequence length="211" mass="23616">MNYAQAEIKNAAVGVGVTDTPDGLARIAQPGCAATLWRRQLALEFQTWIDALDPLKLPKARLVLRPDAVKDAMRHLCEIVGMEDIPERAWLEEDISDLATRFAEMMRAPYLRLRLDTITTNACRKFHIDALHARLICTYRGTGTQYGISPDGEDPKRVFTVGTGAPMVMRGTLWPQNPRSGLLHRSPPIEGTDETRLVLVLDPVFEPDEVR</sequence>
<dbReference type="Proteomes" id="UP000193778">
    <property type="component" value="Unassembled WGS sequence"/>
</dbReference>
<dbReference type="EMBL" id="FWFP01000007">
    <property type="protein sequence ID" value="SLN53270.1"/>
    <property type="molecule type" value="Genomic_DNA"/>
</dbReference>
<reference evidence="2" key="1">
    <citation type="submission" date="2017-03" db="EMBL/GenBank/DDBJ databases">
        <authorList>
            <person name="Rodrigo-Torres L."/>
            <person name="Arahal R.D."/>
            <person name="Lucena T."/>
        </authorList>
    </citation>
    <scope>NUCLEOTIDE SEQUENCE [LARGE SCALE GENOMIC DNA]</scope>
    <source>
        <strain evidence="2">CECT 8411</strain>
    </source>
</reference>
<evidence type="ECO:0000313" key="1">
    <source>
        <dbReference type="EMBL" id="SLN53270.1"/>
    </source>
</evidence>